<name>A0A318S8Z3_9DEIO</name>
<dbReference type="AlphaFoldDB" id="A0A318S8Z3"/>
<protein>
    <submittedName>
        <fullName evidence="1">Uncharacterized protein</fullName>
    </submittedName>
</protein>
<reference evidence="1 2" key="1">
    <citation type="submission" date="2018-06" db="EMBL/GenBank/DDBJ databases">
        <title>Genomic Encyclopedia of Type Strains, Phase IV (KMG-IV): sequencing the most valuable type-strain genomes for metagenomic binning, comparative biology and taxonomic classification.</title>
        <authorList>
            <person name="Goeker M."/>
        </authorList>
    </citation>
    <scope>NUCLEOTIDE SEQUENCE [LARGE SCALE GENOMIC DNA]</scope>
    <source>
        <strain evidence="1 2">DSM 18048</strain>
    </source>
</reference>
<sequence length="106" mass="12100">MWRVDQVFLTYKGGRVEVVASLVNDDGGLRNLSVIAPTKDPKEAVEHAARFIAGKGNVYRAWGARIRWAKQQASTEQDALIRDLHLEEAFLEAFEETLDEVRDRMR</sequence>
<organism evidence="1 2">
    <name type="scientific">Deinococcus yavapaiensis KR-236</name>
    <dbReference type="NCBI Taxonomy" id="694435"/>
    <lineage>
        <taxon>Bacteria</taxon>
        <taxon>Thermotogati</taxon>
        <taxon>Deinococcota</taxon>
        <taxon>Deinococci</taxon>
        <taxon>Deinococcales</taxon>
        <taxon>Deinococcaceae</taxon>
        <taxon>Deinococcus</taxon>
    </lineage>
</organism>
<dbReference type="RefSeq" id="WP_425451128.1">
    <property type="nucleotide sequence ID" value="NZ_QJSX01000011.1"/>
</dbReference>
<proteinExistence type="predicted"/>
<accession>A0A318S8Z3</accession>
<dbReference type="EMBL" id="QJSX01000011">
    <property type="protein sequence ID" value="PYE52896.1"/>
    <property type="molecule type" value="Genomic_DNA"/>
</dbReference>
<keyword evidence="2" id="KW-1185">Reference proteome</keyword>
<evidence type="ECO:0000313" key="1">
    <source>
        <dbReference type="EMBL" id="PYE52896.1"/>
    </source>
</evidence>
<dbReference type="Proteomes" id="UP000248326">
    <property type="component" value="Unassembled WGS sequence"/>
</dbReference>
<comment type="caution">
    <text evidence="1">The sequence shown here is derived from an EMBL/GenBank/DDBJ whole genome shotgun (WGS) entry which is preliminary data.</text>
</comment>
<gene>
    <name evidence="1" type="ORF">DES52_11168</name>
</gene>
<evidence type="ECO:0000313" key="2">
    <source>
        <dbReference type="Proteomes" id="UP000248326"/>
    </source>
</evidence>